<feature type="transmembrane region" description="Helical" evidence="6">
    <location>
        <begin position="476"/>
        <end position="497"/>
    </location>
</feature>
<dbReference type="PANTHER" id="PTHR30619">
    <property type="entry name" value="DNA INTERNALIZATION/COMPETENCE PROTEIN COMEC/REC2"/>
    <property type="match status" value="1"/>
</dbReference>
<keyword evidence="3 6" id="KW-0812">Transmembrane</keyword>
<dbReference type="PANTHER" id="PTHR30619:SF1">
    <property type="entry name" value="RECOMBINATION PROTEIN 2"/>
    <property type="match status" value="1"/>
</dbReference>
<proteinExistence type="predicted"/>
<feature type="domain" description="ComEC/Rec2-related protein" evidence="7">
    <location>
        <begin position="235"/>
        <end position="502"/>
    </location>
</feature>
<dbReference type="InterPro" id="IPR004477">
    <property type="entry name" value="ComEC_N"/>
</dbReference>
<evidence type="ECO:0000259" key="7">
    <source>
        <dbReference type="Pfam" id="PF03772"/>
    </source>
</evidence>
<accession>A0A644V982</accession>
<evidence type="ECO:0008006" key="10">
    <source>
        <dbReference type="Google" id="ProtNLM"/>
    </source>
</evidence>
<dbReference type="EMBL" id="VSSQ01000237">
    <property type="protein sequence ID" value="MPL87343.1"/>
    <property type="molecule type" value="Genomic_DNA"/>
</dbReference>
<dbReference type="GO" id="GO:0005886">
    <property type="term" value="C:plasma membrane"/>
    <property type="evidence" value="ECO:0007669"/>
    <property type="project" value="UniProtKB-SubCell"/>
</dbReference>
<feature type="transmembrane region" description="Helical" evidence="6">
    <location>
        <begin position="289"/>
        <end position="305"/>
    </location>
</feature>
<dbReference type="Pfam" id="PF03772">
    <property type="entry name" value="Competence"/>
    <property type="match status" value="1"/>
</dbReference>
<evidence type="ECO:0000256" key="4">
    <source>
        <dbReference type="ARBA" id="ARBA00022989"/>
    </source>
</evidence>
<feature type="transmembrane region" description="Helical" evidence="6">
    <location>
        <begin position="311"/>
        <end position="328"/>
    </location>
</feature>
<organism evidence="9">
    <name type="scientific">bioreactor metagenome</name>
    <dbReference type="NCBI Taxonomy" id="1076179"/>
    <lineage>
        <taxon>unclassified sequences</taxon>
        <taxon>metagenomes</taxon>
        <taxon>ecological metagenomes</taxon>
    </lineage>
</organism>
<feature type="transmembrane region" description="Helical" evidence="6">
    <location>
        <begin position="9"/>
        <end position="26"/>
    </location>
</feature>
<protein>
    <recommendedName>
        <fullName evidence="10">ComEC/Rec2-related protein domain-containing protein</fullName>
    </recommendedName>
</protein>
<dbReference type="AlphaFoldDB" id="A0A644V982"/>
<evidence type="ECO:0000256" key="1">
    <source>
        <dbReference type="ARBA" id="ARBA00004651"/>
    </source>
</evidence>
<feature type="transmembrane region" description="Helical" evidence="6">
    <location>
        <begin position="59"/>
        <end position="78"/>
    </location>
</feature>
<name>A0A644V982_9ZZZZ</name>
<dbReference type="InterPro" id="IPR025405">
    <property type="entry name" value="DUF4131"/>
</dbReference>
<dbReference type="Pfam" id="PF13567">
    <property type="entry name" value="DUF4131"/>
    <property type="match status" value="1"/>
</dbReference>
<feature type="domain" description="DUF4131" evidence="8">
    <location>
        <begin position="34"/>
        <end position="193"/>
    </location>
</feature>
<evidence type="ECO:0000256" key="5">
    <source>
        <dbReference type="ARBA" id="ARBA00023136"/>
    </source>
</evidence>
<evidence type="ECO:0000259" key="8">
    <source>
        <dbReference type="Pfam" id="PF13567"/>
    </source>
</evidence>
<feature type="transmembrane region" description="Helical" evidence="6">
    <location>
        <begin position="388"/>
        <end position="411"/>
    </location>
</feature>
<feature type="transmembrane region" description="Helical" evidence="6">
    <location>
        <begin position="359"/>
        <end position="381"/>
    </location>
</feature>
<evidence type="ECO:0000256" key="6">
    <source>
        <dbReference type="SAM" id="Phobius"/>
    </source>
</evidence>
<feature type="transmembrane region" description="Helical" evidence="6">
    <location>
        <begin position="32"/>
        <end position="50"/>
    </location>
</feature>
<feature type="transmembrane region" description="Helical" evidence="6">
    <location>
        <begin position="417"/>
        <end position="440"/>
    </location>
</feature>
<feature type="transmembrane region" description="Helical" evidence="6">
    <location>
        <begin position="447"/>
        <end position="470"/>
    </location>
</feature>
<keyword evidence="5 6" id="KW-0472">Membrane</keyword>
<comment type="subcellular location">
    <subcellularLocation>
        <location evidence="1">Cell membrane</location>
        <topology evidence="1">Multi-pass membrane protein</topology>
    </subcellularLocation>
</comment>
<feature type="transmembrane region" description="Helical" evidence="6">
    <location>
        <begin position="509"/>
        <end position="526"/>
    </location>
</feature>
<evidence type="ECO:0000256" key="2">
    <source>
        <dbReference type="ARBA" id="ARBA00022475"/>
    </source>
</evidence>
<comment type="caution">
    <text evidence="9">The sequence shown here is derived from an EMBL/GenBank/DDBJ whole genome shotgun (WGS) entry which is preliminary data.</text>
</comment>
<feature type="transmembrane region" description="Helical" evidence="6">
    <location>
        <begin position="259"/>
        <end position="282"/>
    </location>
</feature>
<evidence type="ECO:0000313" key="9">
    <source>
        <dbReference type="EMBL" id="MPL87343.1"/>
    </source>
</evidence>
<reference evidence="9" key="1">
    <citation type="submission" date="2019-08" db="EMBL/GenBank/DDBJ databases">
        <authorList>
            <person name="Kucharzyk K."/>
            <person name="Murdoch R.W."/>
            <person name="Higgins S."/>
            <person name="Loffler F."/>
        </authorList>
    </citation>
    <scope>NUCLEOTIDE SEQUENCE</scope>
</reference>
<keyword evidence="2" id="KW-1003">Cell membrane</keyword>
<sequence length="686" mass="78297">MSFLQRTPFFRLLVSLVCGIVAFQYLELFSLTRLILLIIAVFLMLIPFFLHQSAYAYRLRWLFGAGVMVLLFLMGYFVSERRQRQTAFAQLNEQTLFVGCLIEPPAEKANSMACKMRVEGIYTGAQFVKMSSPALVYVFKDSAALYLKKGDVLLFRTTFQRPSGAMNPEGFDYAKYLANKGIRAIAYLKTPEWKLLAHQEIFSLSDLAAKCSRKVLKVYEALQLSKDQFAVLAALTIGYKDTLDPELQENFSYSGAMHILSVSGLHVGVIYLILQAVFLLMFRKSKWKFINTVFTVCALWMYAFITGLPPSVVRATTMFSLVAVGVALGRKSQIYNTISVSAFVILLFDPNLLFDVGFQLSYCAVIGIVWFQPQISSLLYVKPKWLKWWWNLTAVSLAAQIATLPLALYYFHQFPNYFLLANYVAIPLSTLIIYLAVLFLVLSPFSWLAFVPGFLLKKMLFLLNASVSFIHDLPHAISVCYLNLFQLFLLFTVFVFFFSHLESKTFRSLMVTLCALLIFLLSHISVHNQTLHLNQLVIYADRKHTHVNLISGHHQRILTTDSSMTSMPASNYWMSRKLKNPEYERLHASCLYTFQGKKILILTDSLLHRKTTRTPIKTDFLIIGNGLKPCAKELLCCVLPRICIADQSIPAWCVDQLRQICQEKRICFYAVATRGAFIYDFKQISP</sequence>
<dbReference type="InterPro" id="IPR052159">
    <property type="entry name" value="Competence_DNA_uptake"/>
</dbReference>
<dbReference type="NCBIfam" id="TIGR00360">
    <property type="entry name" value="ComEC_N-term"/>
    <property type="match status" value="1"/>
</dbReference>
<keyword evidence="4 6" id="KW-1133">Transmembrane helix</keyword>
<evidence type="ECO:0000256" key="3">
    <source>
        <dbReference type="ARBA" id="ARBA00022692"/>
    </source>
</evidence>
<gene>
    <name evidence="9" type="ORF">SDC9_33343</name>
</gene>